<dbReference type="AlphaFoldDB" id="A0A7W3LYD8"/>
<evidence type="ECO:0000313" key="3">
    <source>
        <dbReference type="Proteomes" id="UP000572680"/>
    </source>
</evidence>
<keyword evidence="1" id="KW-0812">Transmembrane</keyword>
<organism evidence="2 3">
    <name type="scientific">Actinomadura namibiensis</name>
    <dbReference type="NCBI Taxonomy" id="182080"/>
    <lineage>
        <taxon>Bacteria</taxon>
        <taxon>Bacillati</taxon>
        <taxon>Actinomycetota</taxon>
        <taxon>Actinomycetes</taxon>
        <taxon>Streptosporangiales</taxon>
        <taxon>Thermomonosporaceae</taxon>
        <taxon>Actinomadura</taxon>
    </lineage>
</organism>
<evidence type="ECO:0000313" key="2">
    <source>
        <dbReference type="EMBL" id="MBA8956467.1"/>
    </source>
</evidence>
<keyword evidence="1" id="KW-1133">Transmembrane helix</keyword>
<dbReference type="Pfam" id="PF07098">
    <property type="entry name" value="DUF1360"/>
    <property type="match status" value="1"/>
</dbReference>
<gene>
    <name evidence="2" type="ORF">HNR61_008150</name>
</gene>
<evidence type="ECO:0000256" key="1">
    <source>
        <dbReference type="SAM" id="Phobius"/>
    </source>
</evidence>
<keyword evidence="3" id="KW-1185">Reference proteome</keyword>
<accession>A0A7W3LYD8</accession>
<comment type="caution">
    <text evidence="2">The sequence shown here is derived from an EMBL/GenBank/DDBJ whole genome shotgun (WGS) entry which is preliminary data.</text>
</comment>
<keyword evidence="1" id="KW-0472">Membrane</keyword>
<evidence type="ECO:0008006" key="4">
    <source>
        <dbReference type="Google" id="ProtNLM"/>
    </source>
</evidence>
<protein>
    <recommendedName>
        <fullName evidence="4">DUF1360 domain-containing protein</fullName>
    </recommendedName>
</protein>
<name>A0A7W3LYD8_ACTNM</name>
<sequence>MNTVIDTARETKRRYTGGADRPLGSYLVTLTVYGLAAGTVALLARRRGEMPRVGPGDLALMTVTTHKLARMITKDAVTSPLRAPFTRYEGTSGPAELAEEVRHEDGVRHALGELLTCPFCTAQWVATGYAAGLALAPEATRLVGATMTAVAGADWLQLVYARLQQAAEK</sequence>
<proteinExistence type="predicted"/>
<reference evidence="2 3" key="1">
    <citation type="submission" date="2020-08" db="EMBL/GenBank/DDBJ databases">
        <title>Genomic Encyclopedia of Type Strains, Phase IV (KMG-IV): sequencing the most valuable type-strain genomes for metagenomic binning, comparative biology and taxonomic classification.</title>
        <authorList>
            <person name="Goeker M."/>
        </authorList>
    </citation>
    <scope>NUCLEOTIDE SEQUENCE [LARGE SCALE GENOMIC DNA]</scope>
    <source>
        <strain evidence="2 3">DSM 44197</strain>
    </source>
</reference>
<dbReference type="EMBL" id="JACJIA010000016">
    <property type="protein sequence ID" value="MBA8956467.1"/>
    <property type="molecule type" value="Genomic_DNA"/>
</dbReference>
<dbReference type="InterPro" id="IPR010773">
    <property type="entry name" value="Mycophage_PG1_Gp7"/>
</dbReference>
<feature type="transmembrane region" description="Helical" evidence="1">
    <location>
        <begin position="23"/>
        <end position="44"/>
    </location>
</feature>
<dbReference type="Proteomes" id="UP000572680">
    <property type="component" value="Unassembled WGS sequence"/>
</dbReference>
<dbReference type="RefSeq" id="WP_182848391.1">
    <property type="nucleotide sequence ID" value="NZ_BAAALP010000121.1"/>
</dbReference>